<keyword evidence="7" id="KW-0175">Coiled coil</keyword>
<evidence type="ECO:0000256" key="6">
    <source>
        <dbReference type="PROSITE-ProRule" id="PRU00782"/>
    </source>
</evidence>
<feature type="coiled-coil region" evidence="7">
    <location>
        <begin position="840"/>
        <end position="867"/>
    </location>
</feature>
<dbReference type="PRINTS" id="PR00193">
    <property type="entry name" value="MYOSINHEAVY"/>
</dbReference>
<dbReference type="Gene3D" id="1.20.120.720">
    <property type="entry name" value="Myosin VI head, motor domain, U50 subdomain"/>
    <property type="match status" value="1"/>
</dbReference>
<feature type="compositionally biased region" description="Basic and acidic residues" evidence="8">
    <location>
        <begin position="965"/>
        <end position="986"/>
    </location>
</feature>
<keyword evidence="3 6" id="KW-0518">Myosin</keyword>
<accession>A0A061S4R7</accession>
<dbReference type="SUPFAM" id="SSF52540">
    <property type="entry name" value="P-loop containing nucleoside triphosphate hydrolases"/>
    <property type="match status" value="1"/>
</dbReference>
<dbReference type="Pfam" id="PF00063">
    <property type="entry name" value="Myosin_head"/>
    <property type="match status" value="1"/>
</dbReference>
<dbReference type="InterPro" id="IPR036961">
    <property type="entry name" value="Kinesin_motor_dom_sf"/>
</dbReference>
<name>A0A061S4R7_9CHLO</name>
<proteinExistence type="inferred from homology"/>
<dbReference type="SMART" id="SM00015">
    <property type="entry name" value="IQ"/>
    <property type="match status" value="4"/>
</dbReference>
<evidence type="ECO:0000256" key="1">
    <source>
        <dbReference type="ARBA" id="ARBA00022741"/>
    </source>
</evidence>
<evidence type="ECO:0000313" key="10">
    <source>
        <dbReference type="EMBL" id="JAC77781.1"/>
    </source>
</evidence>
<dbReference type="GO" id="GO:0005524">
    <property type="term" value="F:ATP binding"/>
    <property type="evidence" value="ECO:0007669"/>
    <property type="project" value="UniProtKB-UniRule"/>
</dbReference>
<dbReference type="PROSITE" id="PS50096">
    <property type="entry name" value="IQ"/>
    <property type="match status" value="1"/>
</dbReference>
<evidence type="ECO:0000259" key="9">
    <source>
        <dbReference type="PROSITE" id="PS51456"/>
    </source>
</evidence>
<feature type="region of interest" description="Actin-binding" evidence="6">
    <location>
        <begin position="622"/>
        <end position="644"/>
    </location>
</feature>
<gene>
    <name evidence="10" type="ORF">TSPGSL018_16799</name>
</gene>
<dbReference type="GO" id="GO:0016020">
    <property type="term" value="C:membrane"/>
    <property type="evidence" value="ECO:0007669"/>
    <property type="project" value="TreeGrafter"/>
</dbReference>
<keyword evidence="1 6" id="KW-0547">Nucleotide-binding</keyword>
<dbReference type="Gene3D" id="6.20.240.20">
    <property type="match status" value="1"/>
</dbReference>
<dbReference type="PANTHER" id="PTHR13140:SF706">
    <property type="entry name" value="DILUTE CLASS UNCONVENTIONAL MYOSIN, ISOFORM C"/>
    <property type="match status" value="1"/>
</dbReference>
<protein>
    <submittedName>
        <fullName evidence="10">Myosin-1-like isoform x1</fullName>
    </submittedName>
</protein>
<feature type="domain" description="Myosin motor" evidence="9">
    <location>
        <begin position="75"/>
        <end position="748"/>
    </location>
</feature>
<dbReference type="GO" id="GO:0016459">
    <property type="term" value="C:myosin complex"/>
    <property type="evidence" value="ECO:0007669"/>
    <property type="project" value="UniProtKB-KW"/>
</dbReference>
<dbReference type="FunFam" id="1.10.10.820:FF:000001">
    <property type="entry name" value="Myosin heavy chain"/>
    <property type="match status" value="1"/>
</dbReference>
<feature type="region of interest" description="Disordered" evidence="8">
    <location>
        <begin position="1216"/>
        <end position="1239"/>
    </location>
</feature>
<dbReference type="GO" id="GO:0000146">
    <property type="term" value="F:microfilament motor activity"/>
    <property type="evidence" value="ECO:0007669"/>
    <property type="project" value="TreeGrafter"/>
</dbReference>
<dbReference type="GO" id="GO:0051015">
    <property type="term" value="F:actin filament binding"/>
    <property type="evidence" value="ECO:0007669"/>
    <property type="project" value="TreeGrafter"/>
</dbReference>
<feature type="region of interest" description="Disordered" evidence="8">
    <location>
        <begin position="1163"/>
        <end position="1183"/>
    </location>
</feature>
<feature type="region of interest" description="Disordered" evidence="8">
    <location>
        <begin position="911"/>
        <end position="994"/>
    </location>
</feature>
<dbReference type="Gene3D" id="1.20.5.190">
    <property type="match status" value="1"/>
</dbReference>
<dbReference type="SMART" id="SM00242">
    <property type="entry name" value="MYSc"/>
    <property type="match status" value="1"/>
</dbReference>
<dbReference type="Gene3D" id="1.20.58.530">
    <property type="match status" value="1"/>
</dbReference>
<evidence type="ECO:0000256" key="7">
    <source>
        <dbReference type="SAM" id="Coils"/>
    </source>
</evidence>
<evidence type="ECO:0000256" key="2">
    <source>
        <dbReference type="ARBA" id="ARBA00022840"/>
    </source>
</evidence>
<keyword evidence="5 6" id="KW-0009">Actin-binding</keyword>
<keyword evidence="2 6" id="KW-0067">ATP-binding</keyword>
<dbReference type="GO" id="GO:0005737">
    <property type="term" value="C:cytoplasm"/>
    <property type="evidence" value="ECO:0007669"/>
    <property type="project" value="TreeGrafter"/>
</dbReference>
<dbReference type="Gene3D" id="3.40.850.10">
    <property type="entry name" value="Kinesin motor domain"/>
    <property type="match status" value="1"/>
</dbReference>
<reference evidence="10" key="1">
    <citation type="submission" date="2014-05" db="EMBL/GenBank/DDBJ databases">
        <title>The transcriptome of the halophilic microalga Tetraselmis sp. GSL018 isolated from the Great Salt Lake, Utah.</title>
        <authorList>
            <person name="Jinkerson R.E."/>
            <person name="D'Adamo S."/>
            <person name="Posewitz M.C."/>
        </authorList>
    </citation>
    <scope>NUCLEOTIDE SEQUENCE</scope>
    <source>
        <strain evidence="10">GSL018</strain>
    </source>
</reference>
<dbReference type="AlphaFoldDB" id="A0A061S4R7"/>
<feature type="binding site" evidence="6">
    <location>
        <begin position="168"/>
        <end position="175"/>
    </location>
    <ligand>
        <name>ATP</name>
        <dbReference type="ChEBI" id="CHEBI:30616"/>
    </ligand>
</feature>
<dbReference type="GO" id="GO:0007015">
    <property type="term" value="P:actin filament organization"/>
    <property type="evidence" value="ECO:0007669"/>
    <property type="project" value="TreeGrafter"/>
</dbReference>
<dbReference type="InterPro" id="IPR027417">
    <property type="entry name" value="P-loop_NTPase"/>
</dbReference>
<comment type="similarity">
    <text evidence="6">Belongs to the TRAFAC class myosin-kinesin ATPase superfamily. Myosin family.</text>
</comment>
<evidence type="ECO:0000256" key="8">
    <source>
        <dbReference type="SAM" id="MobiDB-lite"/>
    </source>
</evidence>
<dbReference type="PANTHER" id="PTHR13140">
    <property type="entry name" value="MYOSIN"/>
    <property type="match status" value="1"/>
</dbReference>
<evidence type="ECO:0000256" key="5">
    <source>
        <dbReference type="ARBA" id="ARBA00023203"/>
    </source>
</evidence>
<feature type="compositionally biased region" description="Low complexity" evidence="8">
    <location>
        <begin position="1230"/>
        <end position="1239"/>
    </location>
</feature>
<dbReference type="InterPro" id="IPR000048">
    <property type="entry name" value="IQ_motif_EF-hand-BS"/>
</dbReference>
<keyword evidence="4 6" id="KW-0505">Motor protein</keyword>
<dbReference type="EMBL" id="GBEZ01007700">
    <property type="protein sequence ID" value="JAC77781.1"/>
    <property type="molecule type" value="Transcribed_RNA"/>
</dbReference>
<organism evidence="10">
    <name type="scientific">Tetraselmis sp. GSL018</name>
    <dbReference type="NCBI Taxonomy" id="582737"/>
    <lineage>
        <taxon>Eukaryota</taxon>
        <taxon>Viridiplantae</taxon>
        <taxon>Chlorophyta</taxon>
        <taxon>core chlorophytes</taxon>
        <taxon>Chlorodendrophyceae</taxon>
        <taxon>Chlorodendrales</taxon>
        <taxon>Chlorodendraceae</taxon>
        <taxon>Tetraselmis</taxon>
    </lineage>
</organism>
<dbReference type="GO" id="GO:0030048">
    <property type="term" value="P:actin filament-based movement"/>
    <property type="evidence" value="ECO:0007669"/>
    <property type="project" value="UniProtKB-ARBA"/>
</dbReference>
<dbReference type="InterPro" id="IPR001609">
    <property type="entry name" value="Myosin_head_motor_dom-like"/>
</dbReference>
<dbReference type="PROSITE" id="PS51456">
    <property type="entry name" value="MYOSIN_MOTOR"/>
    <property type="match status" value="1"/>
</dbReference>
<evidence type="ECO:0000256" key="3">
    <source>
        <dbReference type="ARBA" id="ARBA00023123"/>
    </source>
</evidence>
<evidence type="ECO:0000256" key="4">
    <source>
        <dbReference type="ARBA" id="ARBA00023175"/>
    </source>
</evidence>
<dbReference type="Gene3D" id="1.10.10.820">
    <property type="match status" value="1"/>
</dbReference>
<sequence>MAASAKQWKTDTLEGLAKGSKVWYRTQNDDYELGTILASTEGSGVSVQLDSPRAGTGIVDASPADLKPANPGILEGAEDLTHLSYLNEPSLLHNLRFRHSQNEIYTTAGPVLIAMNPYKRLPLYGPEHVAKYKGKGGKSKDPHPFAVADATYAAMVRDSQSQSVVISGESGAGKTETTKIVMQYLAGLAGGTGIEDRVLQTNPILEGFGNAKTLRNNNSSRFGKLIQIYFSGRHIAGALIQTYLLEKSRVVRQSEGERSYHVFYQLVAGAGEAEREALRLPRRPEDFRYLRGSGCTTIPGVDDAAEFGAMQQAMDKVGIEEAERRAIFRTVASVLWLGNVRFQEQADETVHVVEDESFGNVLELMQADAAALRRALTERRIQAGRETIWQKLRIDQANEGRDALAKAIYAGLFEWLVRRINAGLGSERRVRGASLSVNILDIYGFEHFKTNSFEQLCINFANERLQQQFNKYLFKLEQQEYQSEGIDWDHVDFEDNQACVDLIEQRMPRGVGIISLLDEECVFPKATDETFANKLRANLGEHPNFGHRPGAPAEFTVHHYAGSVSYSTEGFLEKNKDAVSLDLLEAARGSQCSLLSELAGEMAEQQASKSSPSVATAFREQLRSLIDTLDATRLHFVRCIKPNHQQAPLVLDNSLVLSQLRCCGVLEVVRIARAGYPTRYLHGAFADRYHVLLPGYAGKASGQRGPAALEVCRDILRQFHIDPSMYQVGRTKLFFRAGLLGRMEDTWERMVRSAAAIQAFMRMAVHRLAFLALRRAAVRVQAARRGTLARRAYAELLRQHRAAAAIARRWHAYLERRSFRRSVRAVWTIQMAFRRHRLRLRLAARREETLRRDAEEAARKAAEREEAARWDRVRDEFGGDWEAIRATMQWAARLKGRYGSEEAIEALLSGGAARSGAEDPGTASANGVDAEPPVPVPRRSAGEGDAKGTSAVPAPSPLESTGELQRLRGEQERLRRELQAERAQREEAEDMLEEAEEQWMAQMEAMHQTLATVRQEVGGGPPGQEPGPDLARFCDRLPAHHRRAGKPKAAAASAAGPGDGLAMKAVSRIQEEFEMRSQVYDDDVAFIREVKLGESEAPDMDPVYELRNLVSRFTAWKHDFKQRVQETKALIRQSDPIHDSSISFASPDTTMEAAESFDRYGESFSCEAHPGEGSPGGGKATKPQERELGYEFAADGSGRYIPAELSGPGFKVVAHAPADGADKKKKKGFGKMLGFGKRR</sequence>